<keyword evidence="3" id="KW-0539">Nucleus</keyword>
<dbReference type="Gene3D" id="2.40.50.140">
    <property type="entry name" value="Nucleic acid-binding proteins"/>
    <property type="match status" value="1"/>
</dbReference>
<dbReference type="GeneID" id="123443446"/>
<dbReference type="EnsemblPlants" id="HORVU.MOREX.r3.3HG0254910.1">
    <property type="protein sequence ID" value="HORVU.MOREX.r3.3HG0254910.1"/>
    <property type="gene ID" value="HORVU.MOREX.r3.3HG0254910"/>
</dbReference>
<evidence type="ECO:0000313" key="4">
    <source>
        <dbReference type="EMBL" id="BAK06016.1"/>
    </source>
</evidence>
<evidence type="ECO:0000256" key="1">
    <source>
        <dbReference type="ARBA" id="ARBA00004123"/>
    </source>
</evidence>
<dbReference type="CDD" id="cd04479">
    <property type="entry name" value="RPA3"/>
    <property type="match status" value="1"/>
</dbReference>
<sequence length="109" mass="11733">MDSDASFRSAIVNGETLKMFVGQRVRTVLKVQHTQGGLLVGQSTDGHQLTIRGATEGLMSNYLEVIGIADNDQSITAESSKDFGEDFDADVFNGLCKLVVNGKVKEVVL</sequence>
<dbReference type="ExpressionAtlas" id="F2EF94">
    <property type="expression patterns" value="baseline"/>
</dbReference>
<dbReference type="PANTHER" id="PTHR47058:SF5">
    <property type="entry name" value="REPLICATION FACTOR A PROTEIN 3"/>
    <property type="match status" value="1"/>
</dbReference>
<dbReference type="SUPFAM" id="SSF50249">
    <property type="entry name" value="Nucleic acid-binding proteins"/>
    <property type="match status" value="1"/>
</dbReference>
<dbReference type="RefSeq" id="XP_044975750.1">
    <property type="nucleotide sequence ID" value="XM_045119815.1"/>
</dbReference>
<dbReference type="RefSeq" id="XP_044975749.1">
    <property type="nucleotide sequence ID" value="XM_045119814.1"/>
</dbReference>
<dbReference type="AlphaFoldDB" id="F2EF94"/>
<dbReference type="Proteomes" id="UP000011116">
    <property type="component" value="Chromosome 3H"/>
</dbReference>
<dbReference type="OMA" id="SIEAEIW"/>
<dbReference type="InterPro" id="IPR012340">
    <property type="entry name" value="NA-bd_OB-fold"/>
</dbReference>
<name>F2EF94_HORVV</name>
<dbReference type="PANTHER" id="PTHR47058">
    <property type="entry name" value="REPLICATION PROTEIN A 14 KDA SUBUNIT A-RELATED"/>
    <property type="match status" value="1"/>
</dbReference>
<dbReference type="GO" id="GO:0006281">
    <property type="term" value="P:DNA repair"/>
    <property type="evidence" value="ECO:0007669"/>
    <property type="project" value="InterPro"/>
</dbReference>
<comment type="similarity">
    <text evidence="2">Belongs to the replication factor A protein 3 family.</text>
</comment>
<evidence type="ECO:0000313" key="6">
    <source>
        <dbReference type="Proteomes" id="UP000011116"/>
    </source>
</evidence>
<dbReference type="Gramene" id="HORVU.MOREX.r3.3HG0254910.1">
    <property type="protein sequence ID" value="HORVU.MOREX.r3.3HG0254910.1"/>
    <property type="gene ID" value="HORVU.MOREX.r3.3HG0254910"/>
</dbReference>
<dbReference type="OrthoDB" id="188186at2759"/>
<evidence type="ECO:0000313" key="5">
    <source>
        <dbReference type="EnsemblPlants" id="HORVU.MOREX.r3.3HG0254910.1"/>
    </source>
</evidence>
<organism evidence="4">
    <name type="scientific">Hordeum vulgare subsp. vulgare</name>
    <name type="common">Domesticated barley</name>
    <dbReference type="NCBI Taxonomy" id="112509"/>
    <lineage>
        <taxon>Eukaryota</taxon>
        <taxon>Viridiplantae</taxon>
        <taxon>Streptophyta</taxon>
        <taxon>Embryophyta</taxon>
        <taxon>Tracheophyta</taxon>
        <taxon>Spermatophyta</taxon>
        <taxon>Magnoliopsida</taxon>
        <taxon>Liliopsida</taxon>
        <taxon>Poales</taxon>
        <taxon>Poaceae</taxon>
        <taxon>BOP clade</taxon>
        <taxon>Pooideae</taxon>
        <taxon>Triticodae</taxon>
        <taxon>Triticeae</taxon>
        <taxon>Hordeinae</taxon>
        <taxon>Hordeum</taxon>
    </lineage>
</organism>
<accession>F2EF94</accession>
<dbReference type="Gramene" id="HORVU.MOREX.r2.3HG0211650.1">
    <property type="protein sequence ID" value="HORVU.MOREX.r2.3HG0211650.1"/>
    <property type="gene ID" value="HORVU.MOREX.r2.3HG0211650"/>
</dbReference>
<dbReference type="EMBL" id="AK374820">
    <property type="protein sequence ID" value="BAK06016.1"/>
    <property type="molecule type" value="mRNA"/>
</dbReference>
<reference evidence="5" key="4">
    <citation type="submission" date="2022-01" db="UniProtKB">
        <authorList>
            <consortium name="EnsemblPlants"/>
        </authorList>
    </citation>
    <scope>IDENTIFICATION</scope>
    <source>
        <strain evidence="5">subsp. vulgare</strain>
    </source>
</reference>
<dbReference type="InterPro" id="IPR013970">
    <property type="entry name" value="Rfa2"/>
</dbReference>
<dbReference type="GO" id="GO:0031981">
    <property type="term" value="C:nuclear lumen"/>
    <property type="evidence" value="ECO:0007669"/>
    <property type="project" value="UniProtKB-ARBA"/>
</dbReference>
<evidence type="ECO:0000256" key="2">
    <source>
        <dbReference type="ARBA" id="ARBA00009761"/>
    </source>
</evidence>
<reference evidence="6" key="2">
    <citation type="journal article" date="2012" name="Nature">
        <title>A physical, genetic and functional sequence assembly of the barley genome.</title>
        <authorList>
            <consortium name="The International Barley Genome Sequencing Consortium"/>
            <person name="Mayer K.F."/>
            <person name="Waugh R."/>
            <person name="Brown J.W."/>
            <person name="Schulman A."/>
            <person name="Langridge P."/>
            <person name="Platzer M."/>
            <person name="Fincher G.B."/>
            <person name="Muehlbauer G.J."/>
            <person name="Sato K."/>
            <person name="Close T.J."/>
            <person name="Wise R.P."/>
            <person name="Stein N."/>
        </authorList>
    </citation>
    <scope>NUCLEOTIDE SEQUENCE [LARGE SCALE GENOMIC DNA]</scope>
    <source>
        <strain evidence="6">cv. Morex</strain>
    </source>
</reference>
<dbReference type="GO" id="GO:0006310">
    <property type="term" value="P:DNA recombination"/>
    <property type="evidence" value="ECO:0007669"/>
    <property type="project" value="InterPro"/>
</dbReference>
<reference evidence="5" key="3">
    <citation type="submission" date="2020-10" db="EMBL/GenBank/DDBJ databases">
        <authorList>
            <person name="Scholz U."/>
            <person name="Mascher M."/>
            <person name="Fiebig A."/>
        </authorList>
    </citation>
    <scope>NUCLEOTIDE SEQUENCE [LARGE SCALE GENOMIC DNA]</scope>
    <source>
        <strain evidence="5">cv. Morex</strain>
    </source>
</reference>
<dbReference type="GO" id="GO:0006260">
    <property type="term" value="P:DNA replication"/>
    <property type="evidence" value="ECO:0007669"/>
    <property type="project" value="InterPro"/>
</dbReference>
<dbReference type="GO" id="GO:0003677">
    <property type="term" value="F:DNA binding"/>
    <property type="evidence" value="ECO:0007669"/>
    <property type="project" value="InterPro"/>
</dbReference>
<dbReference type="KEGG" id="hvg:123443446"/>
<dbReference type="SMR" id="F2EF94"/>
<gene>
    <name evidence="5" type="primary">LOC123443446</name>
</gene>
<protein>
    <submittedName>
        <fullName evidence="4">Predicted protein</fullName>
    </submittedName>
</protein>
<dbReference type="Pfam" id="PF08661">
    <property type="entry name" value="Rep_fac-A_3"/>
    <property type="match status" value="1"/>
</dbReference>
<reference evidence="4" key="1">
    <citation type="journal article" date="2011" name="Plant Physiol.">
        <title>Comprehensive sequence analysis of 24,783 barley full-length cDNAs derived from 12 clone libraries.</title>
        <authorList>
            <person name="Matsumoto T."/>
            <person name="Tanaka T."/>
            <person name="Sakai H."/>
            <person name="Amano N."/>
            <person name="Kanamori H."/>
            <person name="Kurita K."/>
            <person name="Kikuta A."/>
            <person name="Kamiya K."/>
            <person name="Yamamoto M."/>
            <person name="Ikawa H."/>
            <person name="Fujii N."/>
            <person name="Hori K."/>
            <person name="Itoh T."/>
            <person name="Sato K."/>
        </authorList>
    </citation>
    <scope>NUCLEOTIDE SEQUENCE</scope>
    <source>
        <tissue evidence="4">Seed</tissue>
    </source>
</reference>
<keyword evidence="6" id="KW-1185">Reference proteome</keyword>
<evidence type="ECO:0000256" key="3">
    <source>
        <dbReference type="ARBA" id="ARBA00023242"/>
    </source>
</evidence>
<proteinExistence type="evidence at transcript level"/>
<comment type="subcellular location">
    <subcellularLocation>
        <location evidence="1">Nucleus</location>
    </subcellularLocation>
</comment>